<accession>A0A6L6Q3A0</accession>
<feature type="domain" description="TonB-dependent receptor-like beta-barrel" evidence="13">
    <location>
        <begin position="160"/>
        <end position="574"/>
    </location>
</feature>
<dbReference type="InterPro" id="IPR037066">
    <property type="entry name" value="Plug_dom_sf"/>
</dbReference>
<dbReference type="PROSITE" id="PS52016">
    <property type="entry name" value="TONB_DEPENDENT_REC_3"/>
    <property type="match status" value="1"/>
</dbReference>
<dbReference type="InterPro" id="IPR036942">
    <property type="entry name" value="Beta-barrel_TonB_sf"/>
</dbReference>
<dbReference type="Pfam" id="PF07715">
    <property type="entry name" value="Plug"/>
    <property type="match status" value="1"/>
</dbReference>
<name>A0A6L6Q3A0_9BURK</name>
<proteinExistence type="inferred from homology"/>
<organism evidence="15 16">
    <name type="scientific">Pseudoduganella ginsengisoli</name>
    <dbReference type="NCBI Taxonomy" id="1462440"/>
    <lineage>
        <taxon>Bacteria</taxon>
        <taxon>Pseudomonadati</taxon>
        <taxon>Pseudomonadota</taxon>
        <taxon>Betaproteobacteria</taxon>
        <taxon>Burkholderiales</taxon>
        <taxon>Oxalobacteraceae</taxon>
        <taxon>Telluria group</taxon>
        <taxon>Pseudoduganella</taxon>
    </lineage>
</organism>
<evidence type="ECO:0000256" key="4">
    <source>
        <dbReference type="ARBA" id="ARBA00022452"/>
    </source>
</evidence>
<evidence type="ECO:0000256" key="9">
    <source>
        <dbReference type="ARBA" id="ARBA00023170"/>
    </source>
</evidence>
<dbReference type="EMBL" id="WNLA01000012">
    <property type="protein sequence ID" value="MTW03909.1"/>
    <property type="molecule type" value="Genomic_DNA"/>
</dbReference>
<evidence type="ECO:0000256" key="10">
    <source>
        <dbReference type="ARBA" id="ARBA00023237"/>
    </source>
</evidence>
<dbReference type="PANTHER" id="PTHR30069">
    <property type="entry name" value="TONB-DEPENDENT OUTER MEMBRANE RECEPTOR"/>
    <property type="match status" value="1"/>
</dbReference>
<dbReference type="InterPro" id="IPR000531">
    <property type="entry name" value="Beta-barrel_TonB"/>
</dbReference>
<protein>
    <submittedName>
        <fullName evidence="15">TonB-dependent receptor</fullName>
    </submittedName>
</protein>
<evidence type="ECO:0000256" key="2">
    <source>
        <dbReference type="ARBA" id="ARBA00009810"/>
    </source>
</evidence>
<dbReference type="AlphaFoldDB" id="A0A6L6Q3A0"/>
<dbReference type="PANTHER" id="PTHR30069:SF29">
    <property type="entry name" value="HEMOGLOBIN AND HEMOGLOBIN-HAPTOGLOBIN-BINDING PROTEIN 1-RELATED"/>
    <property type="match status" value="1"/>
</dbReference>
<dbReference type="GO" id="GO:0044718">
    <property type="term" value="P:siderophore transmembrane transport"/>
    <property type="evidence" value="ECO:0007669"/>
    <property type="project" value="TreeGrafter"/>
</dbReference>
<keyword evidence="7 12" id="KW-0798">TonB box</keyword>
<comment type="similarity">
    <text evidence="2 11 12">Belongs to the TonB-dependent receptor family.</text>
</comment>
<evidence type="ECO:0000256" key="7">
    <source>
        <dbReference type="ARBA" id="ARBA00023077"/>
    </source>
</evidence>
<comment type="caution">
    <text evidence="15">The sequence shown here is derived from an EMBL/GenBank/DDBJ whole genome shotgun (WGS) entry which is preliminary data.</text>
</comment>
<keyword evidence="6" id="KW-0732">Signal</keyword>
<sequence>MMRTPLVYEPIYVMRGIYSVQLPQLLVLQNGLPVTVSYSGSKGTGWGSYPLQHVARIEVIRGPGSALYGADAYSGVINIVTKSGADVSGTQAGVQAGSFRSRDAWLQHGGQVGEARLAAYLRTGTTGGPREIIAADAQTGRDQQFGTHASLAPGPLNAGYDSADANLDMTLRQWRLRAGYKLRDNMGTGAGIGSALDPVGKTSSERIMADLSWAGACDDWAMGATAGWMGYKQRIKTDFRLSPPGTRFPTGVFPDGMIGHPDAFERQLRLSAYAIWTGWPSHSVRLGTGHDDLNVYHTATFKNYLSSAAGVPIPAGPVADYSVLSPFMLPQRRRIDYLYVQDEWQFQPDWTLTAGVRRDRYSDVGVTSNPRVALVWVASYDVTAKLMHGQAFRAPAFNDLYSISNPVQQGNRNVRPETIRTTEAALIWQAARDLVVRGNLFQFMMNDIIRVVPNAVSGTGATIQNTGSQQGKGMESELAWQATRDVRVMANFSYQRNIDQATGKNAGYAPRRHWYGRADWHFGDGWLLSPQVNRVSGRVRAAGDSRPPVADYTTVDAALSKTFGAWQISLQLRNAFDADAREPSPAPGLIPLDLPLAGRAVFAQAAYRF</sequence>
<reference evidence="15 16" key="1">
    <citation type="submission" date="2019-11" db="EMBL/GenBank/DDBJ databases">
        <title>Type strains purchased from KCTC, JCM and DSMZ.</title>
        <authorList>
            <person name="Lu H."/>
        </authorList>
    </citation>
    <scope>NUCLEOTIDE SEQUENCE [LARGE SCALE GENOMIC DNA]</scope>
    <source>
        <strain evidence="15 16">KCTC 42409</strain>
    </source>
</reference>
<evidence type="ECO:0000259" key="13">
    <source>
        <dbReference type="Pfam" id="PF00593"/>
    </source>
</evidence>
<keyword evidence="4 11" id="KW-1134">Transmembrane beta strand</keyword>
<evidence type="ECO:0000313" key="16">
    <source>
        <dbReference type="Proteomes" id="UP000484015"/>
    </source>
</evidence>
<keyword evidence="10 11" id="KW-0998">Cell outer membrane</keyword>
<feature type="domain" description="TonB-dependent receptor plug" evidence="14">
    <location>
        <begin position="12"/>
        <end position="76"/>
    </location>
</feature>
<dbReference type="Gene3D" id="2.40.170.20">
    <property type="entry name" value="TonB-dependent receptor, beta-barrel domain"/>
    <property type="match status" value="1"/>
</dbReference>
<keyword evidence="9 15" id="KW-0675">Receptor</keyword>
<dbReference type="Pfam" id="PF00593">
    <property type="entry name" value="TonB_dep_Rec_b-barrel"/>
    <property type="match status" value="1"/>
</dbReference>
<evidence type="ECO:0000313" key="15">
    <source>
        <dbReference type="EMBL" id="MTW03909.1"/>
    </source>
</evidence>
<keyword evidence="8 11" id="KW-0472">Membrane</keyword>
<dbReference type="GO" id="GO:0009279">
    <property type="term" value="C:cell outer membrane"/>
    <property type="evidence" value="ECO:0007669"/>
    <property type="project" value="UniProtKB-SubCell"/>
</dbReference>
<keyword evidence="16" id="KW-1185">Reference proteome</keyword>
<comment type="subcellular location">
    <subcellularLocation>
        <location evidence="1 11">Cell outer membrane</location>
        <topology evidence="1 11">Multi-pass membrane protein</topology>
    </subcellularLocation>
</comment>
<evidence type="ECO:0000256" key="5">
    <source>
        <dbReference type="ARBA" id="ARBA00022692"/>
    </source>
</evidence>
<evidence type="ECO:0000259" key="14">
    <source>
        <dbReference type="Pfam" id="PF07715"/>
    </source>
</evidence>
<evidence type="ECO:0000256" key="11">
    <source>
        <dbReference type="PROSITE-ProRule" id="PRU01360"/>
    </source>
</evidence>
<dbReference type="OrthoDB" id="99480at2"/>
<evidence type="ECO:0000256" key="1">
    <source>
        <dbReference type="ARBA" id="ARBA00004571"/>
    </source>
</evidence>
<evidence type="ECO:0000256" key="8">
    <source>
        <dbReference type="ARBA" id="ARBA00023136"/>
    </source>
</evidence>
<dbReference type="GO" id="GO:0015344">
    <property type="term" value="F:siderophore uptake transmembrane transporter activity"/>
    <property type="evidence" value="ECO:0007669"/>
    <property type="project" value="TreeGrafter"/>
</dbReference>
<evidence type="ECO:0000256" key="12">
    <source>
        <dbReference type="RuleBase" id="RU003357"/>
    </source>
</evidence>
<gene>
    <name evidence="15" type="ORF">GM668_17635</name>
</gene>
<dbReference type="SUPFAM" id="SSF56935">
    <property type="entry name" value="Porins"/>
    <property type="match status" value="1"/>
</dbReference>
<keyword evidence="3 11" id="KW-0813">Transport</keyword>
<dbReference type="Gene3D" id="2.170.130.10">
    <property type="entry name" value="TonB-dependent receptor, plug domain"/>
    <property type="match status" value="1"/>
</dbReference>
<dbReference type="InterPro" id="IPR039426">
    <property type="entry name" value="TonB-dep_rcpt-like"/>
</dbReference>
<dbReference type="InterPro" id="IPR012910">
    <property type="entry name" value="Plug_dom"/>
</dbReference>
<keyword evidence="5 11" id="KW-0812">Transmembrane</keyword>
<evidence type="ECO:0000256" key="3">
    <source>
        <dbReference type="ARBA" id="ARBA00022448"/>
    </source>
</evidence>
<evidence type="ECO:0000256" key="6">
    <source>
        <dbReference type="ARBA" id="ARBA00022729"/>
    </source>
</evidence>
<dbReference type="Proteomes" id="UP000484015">
    <property type="component" value="Unassembled WGS sequence"/>
</dbReference>